<feature type="domain" description="Cytochrome b5 heme-binding" evidence="7">
    <location>
        <begin position="9"/>
        <end position="85"/>
    </location>
</feature>
<organism evidence="8 9">
    <name type="scientific">Cordyceps militaris</name>
    <name type="common">Caterpillar fungus</name>
    <name type="synonym">Clavaria militaris</name>
    <dbReference type="NCBI Taxonomy" id="73501"/>
    <lineage>
        <taxon>Eukaryota</taxon>
        <taxon>Fungi</taxon>
        <taxon>Dikarya</taxon>
        <taxon>Ascomycota</taxon>
        <taxon>Pezizomycotina</taxon>
        <taxon>Sordariomycetes</taxon>
        <taxon>Hypocreomycetidae</taxon>
        <taxon>Hypocreales</taxon>
        <taxon>Cordycipitaceae</taxon>
        <taxon>Cordyceps</taxon>
    </lineage>
</organism>
<dbReference type="EMBL" id="CP023325">
    <property type="protein sequence ID" value="ATY65340.1"/>
    <property type="molecule type" value="Genomic_DNA"/>
</dbReference>
<dbReference type="InterPro" id="IPR050668">
    <property type="entry name" value="Cytochrome_b5"/>
</dbReference>
<dbReference type="PANTHER" id="PTHR19359">
    <property type="entry name" value="CYTOCHROME B5"/>
    <property type="match status" value="1"/>
</dbReference>
<dbReference type="GO" id="GO:0020037">
    <property type="term" value="F:heme binding"/>
    <property type="evidence" value="ECO:0007669"/>
    <property type="project" value="TreeGrafter"/>
</dbReference>
<comment type="similarity">
    <text evidence="4">Belongs to the cytochrome b5 family.</text>
</comment>
<dbReference type="Pfam" id="PF00173">
    <property type="entry name" value="Cyt-b5"/>
    <property type="match status" value="1"/>
</dbReference>
<dbReference type="VEuPathDB" id="FungiDB:CCM_01519"/>
<evidence type="ECO:0000313" key="8">
    <source>
        <dbReference type="EMBL" id="ATY65340.1"/>
    </source>
</evidence>
<evidence type="ECO:0000256" key="4">
    <source>
        <dbReference type="ARBA" id="ARBA00038168"/>
    </source>
</evidence>
<evidence type="ECO:0000256" key="6">
    <source>
        <dbReference type="SAM" id="Phobius"/>
    </source>
</evidence>
<dbReference type="PROSITE" id="PS50255">
    <property type="entry name" value="CYTOCHROME_B5_2"/>
    <property type="match status" value="1"/>
</dbReference>
<evidence type="ECO:0000256" key="3">
    <source>
        <dbReference type="ARBA" id="ARBA00023004"/>
    </source>
</evidence>
<dbReference type="PRINTS" id="PR00363">
    <property type="entry name" value="CYTOCHROMEB5"/>
</dbReference>
<dbReference type="GO" id="GO:0016020">
    <property type="term" value="C:membrane"/>
    <property type="evidence" value="ECO:0007669"/>
    <property type="project" value="TreeGrafter"/>
</dbReference>
<dbReference type="Gene3D" id="3.10.120.10">
    <property type="entry name" value="Cytochrome b5-like heme/steroid binding domain"/>
    <property type="match status" value="1"/>
</dbReference>
<accession>A0A2H4SQF2</accession>
<keyword evidence="6" id="KW-1133">Transmembrane helix</keyword>
<dbReference type="VEuPathDB" id="FungiDB:A9K55_004816"/>
<evidence type="ECO:0000256" key="1">
    <source>
        <dbReference type="ARBA" id="ARBA00022617"/>
    </source>
</evidence>
<protein>
    <submittedName>
        <fullName evidence="8">Cytochrome b5</fullName>
    </submittedName>
</protein>
<dbReference type="AlphaFoldDB" id="A0A2H4SQF2"/>
<dbReference type="GO" id="GO:0046872">
    <property type="term" value="F:metal ion binding"/>
    <property type="evidence" value="ECO:0007669"/>
    <property type="project" value="UniProtKB-KW"/>
</dbReference>
<proteinExistence type="inferred from homology"/>
<keyword evidence="6" id="KW-0472">Membrane</keyword>
<evidence type="ECO:0000256" key="5">
    <source>
        <dbReference type="SAM" id="MobiDB-lite"/>
    </source>
</evidence>
<name>A0A2H4SQF2_CORMI</name>
<dbReference type="Proteomes" id="UP000323067">
    <property type="component" value="Chromosome v"/>
</dbReference>
<dbReference type="InterPro" id="IPR001199">
    <property type="entry name" value="Cyt_B5-like_heme/steroid-bd"/>
</dbReference>
<feature type="transmembrane region" description="Helical" evidence="6">
    <location>
        <begin position="119"/>
        <end position="136"/>
    </location>
</feature>
<keyword evidence="1" id="KW-0349">Heme</keyword>
<keyword evidence="3" id="KW-0408">Iron</keyword>
<evidence type="ECO:0000259" key="7">
    <source>
        <dbReference type="PROSITE" id="PS50255"/>
    </source>
</evidence>
<dbReference type="InterPro" id="IPR036400">
    <property type="entry name" value="Cyt_B5-like_heme/steroid_sf"/>
</dbReference>
<keyword evidence="2" id="KW-0479">Metal-binding</keyword>
<dbReference type="OrthoDB" id="260519at2759"/>
<keyword evidence="6" id="KW-0812">Transmembrane</keyword>
<evidence type="ECO:0000256" key="2">
    <source>
        <dbReference type="ARBA" id="ARBA00022723"/>
    </source>
</evidence>
<sequence>MTTQTIEEPRIITAAELAKYEGADTLWLAVHGKVYNLTAYAADHPGGVDVLKDSAGTDATESFDYAGHPKSAVQSMAKFCIGRLEGSHELVAEEPKETPALKTPAAPAGKPSSDSKTRLLMPLLLVGAGASLPFLPKLAKEVSSNLPSINHLTLPSLDLGSSGSSTFLLGLAVGLGPLLAGVWALYALLCKSMDHEKNVFSYPSVIPNPRRVRVRVE</sequence>
<gene>
    <name evidence="8" type="ORF">A9K55_004816</name>
</gene>
<feature type="region of interest" description="Disordered" evidence="5">
    <location>
        <begin position="92"/>
        <end position="114"/>
    </location>
</feature>
<dbReference type="SUPFAM" id="SSF55856">
    <property type="entry name" value="Cytochrome b5-like heme/steroid binding domain"/>
    <property type="match status" value="1"/>
</dbReference>
<feature type="transmembrane region" description="Helical" evidence="6">
    <location>
        <begin position="167"/>
        <end position="189"/>
    </location>
</feature>
<evidence type="ECO:0000313" key="9">
    <source>
        <dbReference type="Proteomes" id="UP000323067"/>
    </source>
</evidence>
<reference evidence="8 9" key="1">
    <citation type="journal article" date="2017" name="BMC Genomics">
        <title>Chromosome level assembly and secondary metabolite potential of the parasitic fungus Cordyceps militaris.</title>
        <authorList>
            <person name="Kramer G.J."/>
            <person name="Nodwell J.R."/>
        </authorList>
    </citation>
    <scope>NUCLEOTIDE SEQUENCE [LARGE SCALE GENOMIC DNA]</scope>
    <source>
        <strain evidence="8 9">ATCC 34164</strain>
    </source>
</reference>
<dbReference type="SMART" id="SM01117">
    <property type="entry name" value="Cyt-b5"/>
    <property type="match status" value="1"/>
</dbReference>